<dbReference type="OrthoDB" id="10486123at2759"/>
<dbReference type="EMBL" id="JAFJYH010000580">
    <property type="protein sequence ID" value="KAG4410816.1"/>
    <property type="molecule type" value="Genomic_DNA"/>
</dbReference>
<name>A0A8H7VXX2_9HELO</name>
<protein>
    <submittedName>
        <fullName evidence="1">Uncharacterized protein</fullName>
    </submittedName>
</protein>
<sequence length="123" mass="14413">MCCGAKRRANCARHFDRDNDEYYHHRPIVIKTPLSMLIQYIIDSRAQKRAAQNASAAIHEPVFEIKAQTYQKPQEVQRLETVHEFLGWNEELDEKREVGTEEKRRESVVTTAVLPRYSQVLTE</sequence>
<organism evidence="1 2">
    <name type="scientific">Cadophora malorum</name>
    <dbReference type="NCBI Taxonomy" id="108018"/>
    <lineage>
        <taxon>Eukaryota</taxon>
        <taxon>Fungi</taxon>
        <taxon>Dikarya</taxon>
        <taxon>Ascomycota</taxon>
        <taxon>Pezizomycotina</taxon>
        <taxon>Leotiomycetes</taxon>
        <taxon>Helotiales</taxon>
        <taxon>Ploettnerulaceae</taxon>
        <taxon>Cadophora</taxon>
    </lineage>
</organism>
<keyword evidence="2" id="KW-1185">Reference proteome</keyword>
<accession>A0A8H7VXX2</accession>
<dbReference type="AlphaFoldDB" id="A0A8H7VXX2"/>
<evidence type="ECO:0000313" key="2">
    <source>
        <dbReference type="Proteomes" id="UP000664132"/>
    </source>
</evidence>
<reference evidence="1" key="1">
    <citation type="submission" date="2021-02" db="EMBL/GenBank/DDBJ databases">
        <title>Genome sequence Cadophora malorum strain M34.</title>
        <authorList>
            <person name="Stefanovic E."/>
            <person name="Vu D."/>
            <person name="Scully C."/>
            <person name="Dijksterhuis J."/>
            <person name="Roader J."/>
            <person name="Houbraken J."/>
        </authorList>
    </citation>
    <scope>NUCLEOTIDE SEQUENCE</scope>
    <source>
        <strain evidence="1">M34</strain>
    </source>
</reference>
<dbReference type="Proteomes" id="UP000664132">
    <property type="component" value="Unassembled WGS sequence"/>
</dbReference>
<comment type="caution">
    <text evidence="1">The sequence shown here is derived from an EMBL/GenBank/DDBJ whole genome shotgun (WGS) entry which is preliminary data.</text>
</comment>
<evidence type="ECO:0000313" key="1">
    <source>
        <dbReference type="EMBL" id="KAG4410816.1"/>
    </source>
</evidence>
<gene>
    <name evidence="1" type="ORF">IFR04_016046</name>
</gene>
<proteinExistence type="predicted"/>